<dbReference type="GO" id="GO:0046872">
    <property type="term" value="F:metal ion binding"/>
    <property type="evidence" value="ECO:0007669"/>
    <property type="project" value="UniProtKB-KW"/>
</dbReference>
<evidence type="ECO:0000256" key="2">
    <source>
        <dbReference type="ARBA" id="ARBA00022723"/>
    </source>
</evidence>
<protein>
    <submittedName>
        <fullName evidence="8">Aste57867_4545 protein</fullName>
    </submittedName>
    <submittedName>
        <fullName evidence="9">Aste57867_5196 protein</fullName>
    </submittedName>
</protein>
<evidence type="ECO:0000256" key="3">
    <source>
        <dbReference type="ARBA" id="ARBA00023002"/>
    </source>
</evidence>
<dbReference type="GO" id="GO:0010436">
    <property type="term" value="F:carotenoid dioxygenase activity"/>
    <property type="evidence" value="ECO:0007669"/>
    <property type="project" value="TreeGrafter"/>
</dbReference>
<name>A0A485KBX9_9STRA</name>
<evidence type="ECO:0000256" key="4">
    <source>
        <dbReference type="ARBA" id="ARBA00023004"/>
    </source>
</evidence>
<dbReference type="Pfam" id="PF03055">
    <property type="entry name" value="RPE65"/>
    <property type="match status" value="1"/>
</dbReference>
<feature type="binding site" evidence="5">
    <location>
        <position position="506"/>
    </location>
    <ligand>
        <name>Fe cation</name>
        <dbReference type="ChEBI" id="CHEBI:24875"/>
        <note>catalytic</note>
    </ligand>
</feature>
<keyword evidence="2 5" id="KW-0479">Metal-binding</keyword>
<evidence type="ECO:0000313" key="8">
    <source>
        <dbReference type="EMBL" id="VFT81652.1"/>
    </source>
</evidence>
<evidence type="ECO:0000313" key="10">
    <source>
        <dbReference type="Proteomes" id="UP000332933"/>
    </source>
</evidence>
<gene>
    <name evidence="8" type="primary">Aste57867_4545</name>
    <name evidence="9" type="synonym">Aste57867_5196</name>
    <name evidence="7" type="ORF">As57867_004532</name>
    <name evidence="6" type="ORF">As57867_005183</name>
    <name evidence="8" type="ORF">ASTE57867_4545</name>
    <name evidence="9" type="ORF">ASTE57867_5196</name>
</gene>
<dbReference type="OrthoDB" id="407010at2759"/>
<feature type="binding site" evidence="5">
    <location>
        <position position="317"/>
    </location>
    <ligand>
        <name>Fe cation</name>
        <dbReference type="ChEBI" id="CHEBI:24875"/>
        <note>catalytic</note>
    </ligand>
</feature>
<dbReference type="EMBL" id="VJMH01001133">
    <property type="protein sequence ID" value="KAF0713048.1"/>
    <property type="molecule type" value="Genomic_DNA"/>
</dbReference>
<evidence type="ECO:0000313" key="6">
    <source>
        <dbReference type="EMBL" id="KAF0711575.1"/>
    </source>
</evidence>
<dbReference type="EMBL" id="VJMH01001568">
    <property type="protein sequence ID" value="KAF0711575.1"/>
    <property type="molecule type" value="Genomic_DNA"/>
</dbReference>
<dbReference type="InterPro" id="IPR004294">
    <property type="entry name" value="Carotenoid_Oase"/>
</dbReference>
<dbReference type="EMBL" id="CAADRA010001569">
    <property type="protein sequence ID" value="VFT82269.1"/>
    <property type="molecule type" value="Genomic_DNA"/>
</dbReference>
<evidence type="ECO:0000313" key="7">
    <source>
        <dbReference type="EMBL" id="KAF0713048.1"/>
    </source>
</evidence>
<keyword evidence="4 5" id="KW-0408">Iron</keyword>
<proteinExistence type="inferred from homology"/>
<dbReference type="PANTHER" id="PTHR10543">
    <property type="entry name" value="BETA-CAROTENE DIOXYGENASE"/>
    <property type="match status" value="1"/>
</dbReference>
<feature type="binding site" evidence="5">
    <location>
        <position position="250"/>
    </location>
    <ligand>
        <name>Fe cation</name>
        <dbReference type="ChEBI" id="CHEBI:24875"/>
        <note>catalytic</note>
    </ligand>
</feature>
<comment type="cofactor">
    <cofactor evidence="5">
        <name>Fe(2+)</name>
        <dbReference type="ChEBI" id="CHEBI:29033"/>
    </cofactor>
    <text evidence="5">Binds 1 Fe(2+) ion per subunit.</text>
</comment>
<evidence type="ECO:0000256" key="5">
    <source>
        <dbReference type="PIRSR" id="PIRSR604294-1"/>
    </source>
</evidence>
<keyword evidence="10" id="KW-1185">Reference proteome</keyword>
<dbReference type="GO" id="GO:0016121">
    <property type="term" value="P:carotene catabolic process"/>
    <property type="evidence" value="ECO:0007669"/>
    <property type="project" value="TreeGrafter"/>
</dbReference>
<dbReference type="EMBL" id="CAADRA010001133">
    <property type="protein sequence ID" value="VFT81652.1"/>
    <property type="molecule type" value="Genomic_DNA"/>
</dbReference>
<organism evidence="8 10">
    <name type="scientific">Aphanomyces stellatus</name>
    <dbReference type="NCBI Taxonomy" id="120398"/>
    <lineage>
        <taxon>Eukaryota</taxon>
        <taxon>Sar</taxon>
        <taxon>Stramenopiles</taxon>
        <taxon>Oomycota</taxon>
        <taxon>Saprolegniomycetes</taxon>
        <taxon>Saprolegniales</taxon>
        <taxon>Verrucalvaceae</taxon>
        <taxon>Aphanomyces</taxon>
    </lineage>
</organism>
<feature type="binding site" evidence="5">
    <location>
        <position position="200"/>
    </location>
    <ligand>
        <name>Fe cation</name>
        <dbReference type="ChEBI" id="CHEBI:24875"/>
        <note>catalytic</note>
    </ligand>
</feature>
<evidence type="ECO:0000313" key="9">
    <source>
        <dbReference type="EMBL" id="VFT82269.1"/>
    </source>
</evidence>
<accession>A0A485KBX9</accession>
<dbReference type="PANTHER" id="PTHR10543:SF24">
    <property type="entry name" value="CAROTENOID ISOMEROOXYGENASE"/>
    <property type="match status" value="1"/>
</dbReference>
<keyword evidence="3" id="KW-0560">Oxidoreductase</keyword>
<sequence length="512" mass="57001">MPSSLKNAVVSDLRIGFQNFVQQTRPVPCDVVTGAVPQWLRNSALYRTAPGIYDYQVKDSEKQQSIHHWFDGLGTMHQFHIRDDGSVWYHNKLTAEGALADLQTGRQPINFGQPHDPCVTIFGKVAAVINTVFNDKPTAIETNNLNVTLSVLPTSEPNTLAIKSDFNCLQFVDADTFETKKFCTYDTYDKRLDGMISAAHEEYDPLTQTYFNLNIDRMGKHTGVFSLDRDGSVREATINVPAARPSSYIHSFSSTTKYLVVMAWPCFANMLKVLFHHNYAAGLTWQPEKQTLFYVVDRATMTHVATYESTQAFFCFHTINAFDDGDDIVLDLVHHPDSSIINQLNVKTIVGGQGTLDASQVARFRLQAVSMATTTTPFRKVDRPLLPTQGVSVELPTINERFRHSPNYRFVYGASSNRGASMWDSVVKVDMATGATLRWDAGGDGLFPGEPIFVPHPMQDDEDDGVLLSVVLDTHAKRSFLYVLDAKDLAVVAKVAAPVVVPLGFHGMHKTK</sequence>
<reference evidence="6" key="2">
    <citation type="submission" date="2019-06" db="EMBL/GenBank/DDBJ databases">
        <title>Genomics analysis of Aphanomyces spp. identifies a new class of oomycete effector associated with host adaptation.</title>
        <authorList>
            <person name="Gaulin E."/>
        </authorList>
    </citation>
    <scope>NUCLEOTIDE SEQUENCE</scope>
    <source>
        <strain evidence="6">CBS 578.67</strain>
    </source>
</reference>
<comment type="similarity">
    <text evidence="1">Belongs to the carotenoid oxygenase family.</text>
</comment>
<dbReference type="AlphaFoldDB" id="A0A485KBX9"/>
<reference evidence="8 10" key="1">
    <citation type="submission" date="2019-03" db="EMBL/GenBank/DDBJ databases">
        <authorList>
            <person name="Gaulin E."/>
            <person name="Dumas B."/>
        </authorList>
    </citation>
    <scope>NUCLEOTIDE SEQUENCE [LARGE SCALE GENOMIC DNA]</scope>
    <source>
        <strain evidence="8">CBS 568.67</strain>
    </source>
</reference>
<evidence type="ECO:0000256" key="1">
    <source>
        <dbReference type="ARBA" id="ARBA00006787"/>
    </source>
</evidence>
<dbReference type="Proteomes" id="UP000332933">
    <property type="component" value="Unassembled WGS sequence"/>
</dbReference>